<dbReference type="CDD" id="cd07341">
    <property type="entry name" value="M56_BlaR1_MecR1_like"/>
    <property type="match status" value="1"/>
</dbReference>
<dbReference type="InterPro" id="IPR052173">
    <property type="entry name" value="Beta-lactam_resp_regulator"/>
</dbReference>
<proteinExistence type="predicted"/>
<evidence type="ECO:0000313" key="5">
    <source>
        <dbReference type="Proteomes" id="UP000588604"/>
    </source>
</evidence>
<dbReference type="InterPro" id="IPR008756">
    <property type="entry name" value="Peptidase_M56"/>
</dbReference>
<keyword evidence="1" id="KW-0175">Coiled coil</keyword>
<name>A0A841MPC8_9BACT</name>
<evidence type="ECO:0000256" key="1">
    <source>
        <dbReference type="SAM" id="Coils"/>
    </source>
</evidence>
<feature type="transmembrane region" description="Helical" evidence="2">
    <location>
        <begin position="50"/>
        <end position="70"/>
    </location>
</feature>
<dbReference type="EMBL" id="JACIJO010000002">
    <property type="protein sequence ID" value="MBB6326056.1"/>
    <property type="molecule type" value="Genomic_DNA"/>
</dbReference>
<dbReference type="PANTHER" id="PTHR34978:SF3">
    <property type="entry name" value="SLR0241 PROTEIN"/>
    <property type="match status" value="1"/>
</dbReference>
<feature type="domain" description="Peptidase M56" evidence="3">
    <location>
        <begin position="59"/>
        <end position="279"/>
    </location>
</feature>
<feature type="coiled-coil region" evidence="1">
    <location>
        <begin position="644"/>
        <end position="693"/>
    </location>
</feature>
<protein>
    <submittedName>
        <fullName evidence="4">Beta-lactamase regulating signal transducer with metallopeptidase domain</fullName>
    </submittedName>
</protein>
<evidence type="ECO:0000256" key="2">
    <source>
        <dbReference type="SAM" id="Phobius"/>
    </source>
</evidence>
<accession>A0A841MPC8</accession>
<comment type="caution">
    <text evidence="4">The sequence shown here is derived from an EMBL/GenBank/DDBJ whole genome shotgun (WGS) entry which is preliminary data.</text>
</comment>
<gene>
    <name evidence="4" type="ORF">FHS59_001684</name>
</gene>
<dbReference type="Proteomes" id="UP000588604">
    <property type="component" value="Unassembled WGS sequence"/>
</dbReference>
<keyword evidence="5" id="KW-1185">Reference proteome</keyword>
<keyword evidence="2" id="KW-0472">Membrane</keyword>
<evidence type="ECO:0000259" key="3">
    <source>
        <dbReference type="Pfam" id="PF05569"/>
    </source>
</evidence>
<keyword evidence="2" id="KW-1133">Transmembrane helix</keyword>
<dbReference type="AlphaFoldDB" id="A0A841MPC8"/>
<dbReference type="PANTHER" id="PTHR34978">
    <property type="entry name" value="POSSIBLE SENSOR-TRANSDUCER PROTEIN BLAR"/>
    <property type="match status" value="1"/>
</dbReference>
<evidence type="ECO:0000313" key="4">
    <source>
        <dbReference type="EMBL" id="MBB6326056.1"/>
    </source>
</evidence>
<feature type="transmembrane region" description="Helical" evidence="2">
    <location>
        <begin position="12"/>
        <end position="38"/>
    </location>
</feature>
<organism evidence="4 5">
    <name type="scientific">Algoriphagus iocasae</name>
    <dbReference type="NCBI Taxonomy" id="1836499"/>
    <lineage>
        <taxon>Bacteria</taxon>
        <taxon>Pseudomonadati</taxon>
        <taxon>Bacteroidota</taxon>
        <taxon>Cytophagia</taxon>
        <taxon>Cytophagales</taxon>
        <taxon>Cyclobacteriaceae</taxon>
        <taxon>Algoriphagus</taxon>
    </lineage>
</organism>
<feature type="transmembrane region" description="Helical" evidence="2">
    <location>
        <begin position="117"/>
        <end position="136"/>
    </location>
</feature>
<dbReference type="Gene3D" id="3.30.2010.10">
    <property type="entry name" value="Metalloproteases ('zincins'), catalytic domain"/>
    <property type="match status" value="1"/>
</dbReference>
<keyword evidence="2" id="KW-0812">Transmembrane</keyword>
<dbReference type="RefSeq" id="WP_184494685.1">
    <property type="nucleotide sequence ID" value="NZ_JACIJO010000002.1"/>
</dbReference>
<sequence length="698" mass="80144">MTILNDLIPDHLLYALGWTLVHSVWQLVLIGASLWVLLKLFSHRTPAFKYNLALGSLGITLIAAVATFIYQLDIPVATTASEDLVLDAMVWSQMGEISATASESLIPKLIQWIESQLPILVNFWFLGAILFLFRLVNSLSEIRILRKSSSISLDAQLNETVSRMASNLGISKKVQLRISEVGLSPITFGFLKPVILIPAGLIFQLSPAQLEAIIAHELAHVKRNDYLANLLQSTLEVVFFYHPCFWWMSQTVKELRENASDDLAVSAGVSAKELAYGLAEVLNFAKQNPPELALAAGKKRNPTLQRIKRIMGYPAQTYPQNPIISIPMLITLILSAGLMASAQQDAPAKTEKIQPINQTEVSSVVSTRSTKNLALTLDTIPEKGEKIIITDGNPVWVNENNEVIELKDRKEYRIQIKGDTIIREGDTVIMKGNKKGTFVYKHDGKTVVLENMPELELSPMPEFPEGAMAPMMDFELAIAPEMNFEMAPAPDFEFEMAPMPPMEFEMAPMPPIEFEGIEGFWDFDGTEWKDFHKDTVGMTKAEKEQWKKEMDARAADMEKKAAEWEKTMAPKMKEFEEKMKAWEKENEPRMKEYELKMKEWEKANEPRMKEFEAKMQEWQKAYEPKMKEFEMKMQEWQKSNEPKLKEFEEKMKAWEKEMQPKMEEYQRKMEVWQKENQAKIQEFQKRLQEELQKKNDNK</sequence>
<reference evidence="4 5" key="1">
    <citation type="submission" date="2020-08" db="EMBL/GenBank/DDBJ databases">
        <title>Genomic Encyclopedia of Type Strains, Phase IV (KMG-IV): sequencing the most valuable type-strain genomes for metagenomic binning, comparative biology and taxonomic classification.</title>
        <authorList>
            <person name="Goeker M."/>
        </authorList>
    </citation>
    <scope>NUCLEOTIDE SEQUENCE [LARGE SCALE GENOMIC DNA]</scope>
    <source>
        <strain evidence="4 5">DSM 102044</strain>
    </source>
</reference>
<dbReference type="Pfam" id="PF05569">
    <property type="entry name" value="Peptidase_M56"/>
    <property type="match status" value="1"/>
</dbReference>